<evidence type="ECO:0000313" key="2">
    <source>
        <dbReference type="Proteomes" id="UP000218677"/>
    </source>
</evidence>
<gene>
    <name evidence="1" type="ORF">CPA45_18985</name>
</gene>
<dbReference type="PROSITE" id="PS51257">
    <property type="entry name" value="PROKAR_LIPOPROTEIN"/>
    <property type="match status" value="1"/>
</dbReference>
<dbReference type="AlphaFoldDB" id="A0A2A4HIP8"/>
<dbReference type="OrthoDB" id="5786941at2"/>
<name>A0A2A4HIP8_9GAMM</name>
<sequence length="199" mass="22050">MTIQAMRWTHLVGAGLVVVAISGCATTDHVYSGSHCLTCINNPITGEPINYDPNENPGLEEQAVASGQPVQKVPEDVTGNGRGSFRIESEVDVDTAYARLRSGFRFRAPSDFLDSLSDRMAQRDVAYHHDANPGSFYRLSDYERQMIDGREHLIILKAQLERSGSGSRINVEFVPSGTLTYNVDEMQAALQQRFDTVLR</sequence>
<dbReference type="RefSeq" id="WP_096654270.1">
    <property type="nucleotide sequence ID" value="NZ_NWUX01000024.1"/>
</dbReference>
<dbReference type="EMBL" id="NWUX01000024">
    <property type="protein sequence ID" value="PCF94065.1"/>
    <property type="molecule type" value="Genomic_DNA"/>
</dbReference>
<organism evidence="1 2">
    <name type="scientific">Vreelandella nigrificans</name>
    <dbReference type="NCBI Taxonomy" id="2042704"/>
    <lineage>
        <taxon>Bacteria</taxon>
        <taxon>Pseudomonadati</taxon>
        <taxon>Pseudomonadota</taxon>
        <taxon>Gammaproteobacteria</taxon>
        <taxon>Oceanospirillales</taxon>
        <taxon>Halomonadaceae</taxon>
        <taxon>Vreelandella</taxon>
    </lineage>
</organism>
<keyword evidence="2" id="KW-1185">Reference proteome</keyword>
<evidence type="ECO:0000313" key="1">
    <source>
        <dbReference type="EMBL" id="PCF94065.1"/>
    </source>
</evidence>
<proteinExistence type="predicted"/>
<reference evidence="2" key="1">
    <citation type="submission" date="2017-09" db="EMBL/GenBank/DDBJ databases">
        <authorList>
            <person name="Cho G.-S."/>
            <person name="Oguntoyinbo F.A."/>
            <person name="Cnockaert M."/>
            <person name="Kabisch J."/>
            <person name="Neve H."/>
            <person name="Bockelmann W."/>
            <person name="Wenning M."/>
            <person name="Franz C.M."/>
            <person name="Vandamme P."/>
        </authorList>
    </citation>
    <scope>NUCLEOTIDE SEQUENCE [LARGE SCALE GENOMIC DNA]</scope>
    <source>
        <strain evidence="2">MBT G8648</strain>
    </source>
</reference>
<protein>
    <submittedName>
        <fullName evidence="1">Uncharacterized protein</fullName>
    </submittedName>
</protein>
<accession>A0A2A4HIP8</accession>
<dbReference type="Proteomes" id="UP000218677">
    <property type="component" value="Unassembled WGS sequence"/>
</dbReference>
<comment type="caution">
    <text evidence="1">The sequence shown here is derived from an EMBL/GenBank/DDBJ whole genome shotgun (WGS) entry which is preliminary data.</text>
</comment>